<organism evidence="2 3">
    <name type="scientific">Micromonospora costi</name>
    <dbReference type="NCBI Taxonomy" id="1530042"/>
    <lineage>
        <taxon>Bacteria</taxon>
        <taxon>Bacillati</taxon>
        <taxon>Actinomycetota</taxon>
        <taxon>Actinomycetes</taxon>
        <taxon>Micromonosporales</taxon>
        <taxon>Micromonosporaceae</taxon>
        <taxon>Micromonospora</taxon>
    </lineage>
</organism>
<evidence type="ECO:0000256" key="1">
    <source>
        <dbReference type="SAM" id="MobiDB-lite"/>
    </source>
</evidence>
<dbReference type="RefSeq" id="WP_120779435.1">
    <property type="nucleotide sequence ID" value="NZ_JBHLUP010000002.1"/>
</dbReference>
<feature type="region of interest" description="Disordered" evidence="1">
    <location>
        <begin position="134"/>
        <end position="153"/>
    </location>
</feature>
<dbReference type="AlphaFoldDB" id="A0A3B0A6L4"/>
<reference evidence="2 3" key="1">
    <citation type="journal article" date="2015" name="Int. J. Syst. Evol. Microbiol.">
        <title>Micromonospora costi sp. nov., isolated from a leaf of Costus speciosus.</title>
        <authorList>
            <person name="Thawai C."/>
        </authorList>
    </citation>
    <scope>NUCLEOTIDE SEQUENCE [LARGE SCALE GENOMIC DNA]</scope>
    <source>
        <strain evidence="2 3">CS1-12</strain>
    </source>
</reference>
<dbReference type="OrthoDB" id="3352107at2"/>
<dbReference type="Proteomes" id="UP000279968">
    <property type="component" value="Unassembled WGS sequence"/>
</dbReference>
<gene>
    <name evidence="2" type="ORF">D7193_11125</name>
</gene>
<comment type="caution">
    <text evidence="2">The sequence shown here is derived from an EMBL/GenBank/DDBJ whole genome shotgun (WGS) entry which is preliminary data.</text>
</comment>
<keyword evidence="3" id="KW-1185">Reference proteome</keyword>
<evidence type="ECO:0000313" key="3">
    <source>
        <dbReference type="Proteomes" id="UP000279968"/>
    </source>
</evidence>
<name>A0A3B0A6L4_9ACTN</name>
<proteinExistence type="predicted"/>
<sequence length="290" mass="30575">MSEHTPQNRKDPAHSVGPQPVDPYPIDLVAGDPPVPITVWRTAHGPSDVGRSIGARLAYRLVAAYTRPGDVVVDLTADHALAAVSAAGSRRHHPAWFTDASSLIVGPPSPPARPDPASPGDASKVPDMTAWFGDDLTDPALPTEPSTSPDHTPLPGATSLVVVCWPLDDADTVNRVRLAWLLTACVRLLSPGGCLVLIVTVPTVATGGPEDFTSIATAAAAVGLGYLQHIVAVAADTDRDAFVYHVTDEELLTLTHQADQRRWEVAHLRVHADLLVFSPVAGPHRAPGRG</sequence>
<evidence type="ECO:0000313" key="2">
    <source>
        <dbReference type="EMBL" id="RKN55247.1"/>
    </source>
</evidence>
<dbReference type="EMBL" id="RBAN01000002">
    <property type="protein sequence ID" value="RKN55247.1"/>
    <property type="molecule type" value="Genomic_DNA"/>
</dbReference>
<accession>A0A3B0A6L4</accession>
<feature type="region of interest" description="Disordered" evidence="1">
    <location>
        <begin position="1"/>
        <end position="24"/>
    </location>
</feature>
<feature type="compositionally biased region" description="Basic and acidic residues" evidence="1">
    <location>
        <begin position="1"/>
        <end position="13"/>
    </location>
</feature>
<protein>
    <submittedName>
        <fullName evidence="2">Uncharacterized protein</fullName>
    </submittedName>
</protein>